<dbReference type="PANTHER" id="PTHR30595">
    <property type="entry name" value="GLPR-RELATED TRANSCRIPTIONAL REPRESSOR"/>
    <property type="match status" value="1"/>
</dbReference>
<name>A0A259TU22_9BACT</name>
<dbReference type="Proteomes" id="UP000216446">
    <property type="component" value="Unassembled WGS sequence"/>
</dbReference>
<protein>
    <recommendedName>
        <fullName evidence="1">Schlafen AlbA-2 domain-containing protein</fullName>
    </recommendedName>
</protein>
<dbReference type="Pfam" id="PF13749">
    <property type="entry name" value="HATPase_c_4"/>
    <property type="match status" value="1"/>
</dbReference>
<dbReference type="InterPro" id="IPR007421">
    <property type="entry name" value="Schlafen_AlbA_2_dom"/>
</dbReference>
<organism evidence="2 3">
    <name type="scientific">Rubricoccus marinus</name>
    <dbReference type="NCBI Taxonomy" id="716817"/>
    <lineage>
        <taxon>Bacteria</taxon>
        <taxon>Pseudomonadati</taxon>
        <taxon>Rhodothermota</taxon>
        <taxon>Rhodothermia</taxon>
        <taxon>Rhodothermales</taxon>
        <taxon>Rubricoccaceae</taxon>
        <taxon>Rubricoccus</taxon>
    </lineage>
</organism>
<dbReference type="InterPro" id="IPR038475">
    <property type="entry name" value="RecG_C_sf"/>
</dbReference>
<reference evidence="2 3" key="1">
    <citation type="submission" date="2016-11" db="EMBL/GenBank/DDBJ databases">
        <title>Study of marine rhodopsin-containing bacteria.</title>
        <authorList>
            <person name="Yoshizawa S."/>
            <person name="Kumagai Y."/>
            <person name="Kogure K."/>
        </authorList>
    </citation>
    <scope>NUCLEOTIDE SEQUENCE [LARGE SCALE GENOMIC DNA]</scope>
    <source>
        <strain evidence="2 3">SG-29</strain>
    </source>
</reference>
<dbReference type="AlphaFoldDB" id="A0A259TU22"/>
<evidence type="ECO:0000313" key="3">
    <source>
        <dbReference type="Proteomes" id="UP000216446"/>
    </source>
</evidence>
<dbReference type="InParanoid" id="A0A259TU22"/>
<evidence type="ECO:0000259" key="1">
    <source>
        <dbReference type="Pfam" id="PF04326"/>
    </source>
</evidence>
<sequence length="465" mass="51179">MTNIDQIIAQGEGPSIEFVNAFADPARVAAHVAALLNSGGGYILVGVDELGRPSGDVDAEASATTLQSYLARHITPATLVDVGVDETPDGLHVVTIVVPGGKDGPFVANERVYIRTGSETRPATGDELQALLQRTVAATERWERRPAPTLNDDDLDLDEIRRTVRSAADLQRANLPSVDGEDPERTLAALGMATRGALTNAADVCFGRDPAIRHPQVRVRAFAYESDRAGDFVDHQTFSGPIVQVIERAAAFIRERAPLSAEFEPDNLRRTNRTSYPTYVVREGLVNALAHRDYAASSSGVTVEVYPARVEIWNAGRLPEGWKPKTLFTPHPSLPTNPDIVHVLYLRDLMERIGRGTLKMIQTCREEGLPVPLWESGSHGVRLTLFSRASARAPQADLNDRQRALLDRLTTGDQVTLGEYHSEFADDLTERTARRDLAELTRIDLLRQEGRGRGSRYIRTNRDPF</sequence>
<dbReference type="RefSeq" id="WP_094551928.1">
    <property type="nucleotide sequence ID" value="NZ_MQWB01000014.1"/>
</dbReference>
<dbReference type="Pfam" id="PF04326">
    <property type="entry name" value="SLFN_AlbA_2"/>
    <property type="match status" value="1"/>
</dbReference>
<dbReference type="OrthoDB" id="9807907at2"/>
<accession>A0A259TU22</accession>
<dbReference type="EMBL" id="MQWB01000014">
    <property type="protein sequence ID" value="OZC01190.1"/>
    <property type="molecule type" value="Genomic_DNA"/>
</dbReference>
<dbReference type="Gene3D" id="3.30.950.30">
    <property type="entry name" value="Schlafen, AAA domain"/>
    <property type="match status" value="1"/>
</dbReference>
<keyword evidence="3" id="KW-1185">Reference proteome</keyword>
<dbReference type="InterPro" id="IPR038461">
    <property type="entry name" value="Schlafen_AlbA_2_dom_sf"/>
</dbReference>
<gene>
    <name evidence="2" type="ORF">BSZ36_18205</name>
</gene>
<proteinExistence type="predicted"/>
<dbReference type="Gene3D" id="3.30.565.60">
    <property type="match status" value="1"/>
</dbReference>
<feature type="domain" description="Schlafen AlbA-2" evidence="1">
    <location>
        <begin position="12"/>
        <end position="123"/>
    </location>
</feature>
<dbReference type="PANTHER" id="PTHR30595:SF6">
    <property type="entry name" value="SCHLAFEN ALBA-2 DOMAIN-CONTAINING PROTEIN"/>
    <property type="match status" value="1"/>
</dbReference>
<evidence type="ECO:0000313" key="2">
    <source>
        <dbReference type="EMBL" id="OZC01190.1"/>
    </source>
</evidence>
<comment type="caution">
    <text evidence="2">The sequence shown here is derived from an EMBL/GenBank/DDBJ whole genome shotgun (WGS) entry which is preliminary data.</text>
</comment>